<gene>
    <name evidence="1" type="ORF">NO1_1958</name>
</gene>
<reference evidence="1 2" key="1">
    <citation type="journal article" date="2019" name="ISME J.">
        <title>Genome analyses of uncultured TG2/ZB3 bacteria in 'Margulisbacteria' specifically attached to ectosymbiotic spirochetes of protists in the termite gut.</title>
        <authorList>
            <person name="Utami Y.D."/>
            <person name="Kuwahara H."/>
            <person name="Igai K."/>
            <person name="Murakami T."/>
            <person name="Sugaya K."/>
            <person name="Morikawa T."/>
            <person name="Nagura Y."/>
            <person name="Yuki M."/>
            <person name="Deevong P."/>
            <person name="Inoue T."/>
            <person name="Kihara K."/>
            <person name="Lo N."/>
            <person name="Yamada A."/>
            <person name="Ohkuma M."/>
            <person name="Hongoh Y."/>
        </authorList>
    </citation>
    <scope>NUCLEOTIDE SEQUENCE [LARGE SCALE GENOMIC DNA]</scope>
    <source>
        <strain evidence="1">NkOx7-01</strain>
    </source>
</reference>
<proteinExistence type="predicted"/>
<dbReference type="EMBL" id="BGZN01000095">
    <property type="protein sequence ID" value="GBR74856.1"/>
    <property type="molecule type" value="Genomic_DNA"/>
</dbReference>
<sequence length="60" mass="6991">MKTKAQYIVPIIYALADCGVNVTKEQADYFSDYVELWCRDAVIEELSELLDELNEEIFNQ</sequence>
<dbReference type="Proteomes" id="UP000269352">
    <property type="component" value="Unassembled WGS sequence"/>
</dbReference>
<name>A0A388TD65_TERA1</name>
<protein>
    <submittedName>
        <fullName evidence="1">Uncharacterized protein</fullName>
    </submittedName>
</protein>
<dbReference type="AlphaFoldDB" id="A0A388TD65"/>
<evidence type="ECO:0000313" key="1">
    <source>
        <dbReference type="EMBL" id="GBR74856.1"/>
    </source>
</evidence>
<accession>A0A388TD65</accession>
<comment type="caution">
    <text evidence="1">The sequence shown here is derived from an EMBL/GenBank/DDBJ whole genome shotgun (WGS) entry which is preliminary data.</text>
</comment>
<keyword evidence="2" id="KW-1185">Reference proteome</keyword>
<organism evidence="1 2">
    <name type="scientific">Termititenax aidoneus</name>
    <dbReference type="NCBI Taxonomy" id="2218524"/>
    <lineage>
        <taxon>Bacteria</taxon>
        <taxon>Bacillati</taxon>
        <taxon>Candidatus Margulisiibacteriota</taxon>
        <taxon>Candidatus Termititenacia</taxon>
        <taxon>Candidatus Termititenacales</taxon>
        <taxon>Candidatus Termititenacaceae</taxon>
        <taxon>Candidatus Termititenax</taxon>
    </lineage>
</organism>
<evidence type="ECO:0000313" key="2">
    <source>
        <dbReference type="Proteomes" id="UP000269352"/>
    </source>
</evidence>